<evidence type="ECO:0000313" key="10">
    <source>
        <dbReference type="Proteomes" id="UP000824214"/>
    </source>
</evidence>
<dbReference type="GO" id="GO:0055085">
    <property type="term" value="P:transmembrane transport"/>
    <property type="evidence" value="ECO:0007669"/>
    <property type="project" value="InterPro"/>
</dbReference>
<protein>
    <submittedName>
        <fullName evidence="9">AEC family transporter</fullName>
    </submittedName>
</protein>
<reference evidence="9" key="2">
    <citation type="submission" date="2021-04" db="EMBL/GenBank/DDBJ databases">
        <authorList>
            <person name="Gilroy R."/>
        </authorList>
    </citation>
    <scope>NUCLEOTIDE SEQUENCE</scope>
    <source>
        <strain evidence="9">ChiBcolR8-3208</strain>
    </source>
</reference>
<dbReference type="Proteomes" id="UP000824214">
    <property type="component" value="Unassembled WGS sequence"/>
</dbReference>
<keyword evidence="3" id="KW-0813">Transport</keyword>
<feature type="transmembrane region" description="Helical" evidence="8">
    <location>
        <begin position="283"/>
        <end position="305"/>
    </location>
</feature>
<reference evidence="9" key="1">
    <citation type="journal article" date="2021" name="PeerJ">
        <title>Extensive microbial diversity within the chicken gut microbiome revealed by metagenomics and culture.</title>
        <authorList>
            <person name="Gilroy R."/>
            <person name="Ravi A."/>
            <person name="Getino M."/>
            <person name="Pursley I."/>
            <person name="Horton D.L."/>
            <person name="Alikhan N.F."/>
            <person name="Baker D."/>
            <person name="Gharbi K."/>
            <person name="Hall N."/>
            <person name="Watson M."/>
            <person name="Adriaenssens E.M."/>
            <person name="Foster-Nyarko E."/>
            <person name="Jarju S."/>
            <person name="Secka A."/>
            <person name="Antonio M."/>
            <person name="Oren A."/>
            <person name="Chaudhuri R.R."/>
            <person name="La Ragione R."/>
            <person name="Hildebrand F."/>
            <person name="Pallen M.J."/>
        </authorList>
    </citation>
    <scope>NUCLEOTIDE SEQUENCE</scope>
    <source>
        <strain evidence="9">ChiBcolR8-3208</strain>
    </source>
</reference>
<evidence type="ECO:0000256" key="8">
    <source>
        <dbReference type="SAM" id="Phobius"/>
    </source>
</evidence>
<dbReference type="Gene3D" id="1.20.1530.20">
    <property type="match status" value="1"/>
</dbReference>
<evidence type="ECO:0000313" key="9">
    <source>
        <dbReference type="EMBL" id="HJB36700.1"/>
    </source>
</evidence>
<evidence type="ECO:0000256" key="2">
    <source>
        <dbReference type="ARBA" id="ARBA00010145"/>
    </source>
</evidence>
<feature type="transmembrane region" description="Helical" evidence="8">
    <location>
        <begin position="37"/>
        <end position="56"/>
    </location>
</feature>
<keyword evidence="4" id="KW-1003">Cell membrane</keyword>
<evidence type="ECO:0000256" key="5">
    <source>
        <dbReference type="ARBA" id="ARBA00022692"/>
    </source>
</evidence>
<feature type="transmembrane region" description="Helical" evidence="8">
    <location>
        <begin position="68"/>
        <end position="88"/>
    </location>
</feature>
<dbReference type="GO" id="GO:0005886">
    <property type="term" value="C:plasma membrane"/>
    <property type="evidence" value="ECO:0007669"/>
    <property type="project" value="UniProtKB-SubCell"/>
</dbReference>
<dbReference type="InterPro" id="IPR004776">
    <property type="entry name" value="Mem_transp_PIN-like"/>
</dbReference>
<accession>A0A9D2LWQ7</accession>
<dbReference type="InterPro" id="IPR038770">
    <property type="entry name" value="Na+/solute_symporter_sf"/>
</dbReference>
<evidence type="ECO:0000256" key="3">
    <source>
        <dbReference type="ARBA" id="ARBA00022448"/>
    </source>
</evidence>
<name>A0A9D2LWQ7_9FIRM</name>
<keyword evidence="7 8" id="KW-0472">Membrane</keyword>
<feature type="transmembrane region" description="Helical" evidence="8">
    <location>
        <begin position="158"/>
        <end position="177"/>
    </location>
</feature>
<dbReference type="AlphaFoldDB" id="A0A9D2LWQ7"/>
<feature type="transmembrane region" description="Helical" evidence="8">
    <location>
        <begin position="127"/>
        <end position="146"/>
    </location>
</feature>
<evidence type="ECO:0000256" key="1">
    <source>
        <dbReference type="ARBA" id="ARBA00004651"/>
    </source>
</evidence>
<comment type="caution">
    <text evidence="9">The sequence shown here is derived from an EMBL/GenBank/DDBJ whole genome shotgun (WGS) entry which is preliminary data.</text>
</comment>
<feature type="transmembrane region" description="Helical" evidence="8">
    <location>
        <begin position="100"/>
        <end position="121"/>
    </location>
</feature>
<feature type="transmembrane region" description="Helical" evidence="8">
    <location>
        <begin position="6"/>
        <end position="25"/>
    </location>
</feature>
<sequence length="310" mass="33386">MEAVLTVISKVAVMLILIVVGYLVTKKGMLTERGASEITTLLIQIVTPCLIVNSFLTSEDSLSPGELLLSVGTSALAIALSIGLSLLFFRKEPEGRKKVLRFAVSFSNAGFMGLPLVEGIVGSKGVMYGSFFIVVFNIFCWTYGYSMMSGGQKMSLKVLLFNPGIIGLLFGLPIYFLDLHLPAVITEPVGFFADLNTPLAMLIIGSYVAKVDLHSFVSDFAVYKMAALRLLVAPALFVVCLLFIRPSQELFVTSVIQAACPVAANTVLFSVQYKRDSALASKTVAVSTVLSIISIPLMTILAQGLCNILY</sequence>
<organism evidence="9 10">
    <name type="scientific">Candidatus Acutalibacter ornithocaccae</name>
    <dbReference type="NCBI Taxonomy" id="2838416"/>
    <lineage>
        <taxon>Bacteria</taxon>
        <taxon>Bacillati</taxon>
        <taxon>Bacillota</taxon>
        <taxon>Clostridia</taxon>
        <taxon>Eubacteriales</taxon>
        <taxon>Acutalibacteraceae</taxon>
        <taxon>Acutalibacter</taxon>
    </lineage>
</organism>
<feature type="transmembrane region" description="Helical" evidence="8">
    <location>
        <begin position="221"/>
        <end position="244"/>
    </location>
</feature>
<keyword evidence="6 8" id="KW-1133">Transmembrane helix</keyword>
<feature type="transmembrane region" description="Helical" evidence="8">
    <location>
        <begin position="250"/>
        <end position="271"/>
    </location>
</feature>
<gene>
    <name evidence="9" type="ORF">H9942_01360</name>
</gene>
<proteinExistence type="inferred from homology"/>
<dbReference type="PANTHER" id="PTHR36838">
    <property type="entry name" value="AUXIN EFFLUX CARRIER FAMILY PROTEIN"/>
    <property type="match status" value="1"/>
</dbReference>
<comment type="subcellular location">
    <subcellularLocation>
        <location evidence="1">Cell membrane</location>
        <topology evidence="1">Multi-pass membrane protein</topology>
    </subcellularLocation>
</comment>
<comment type="similarity">
    <text evidence="2">Belongs to the auxin efflux carrier (TC 2.A.69) family.</text>
</comment>
<evidence type="ECO:0000256" key="6">
    <source>
        <dbReference type="ARBA" id="ARBA00022989"/>
    </source>
</evidence>
<dbReference type="Pfam" id="PF03547">
    <property type="entry name" value="Mem_trans"/>
    <property type="match status" value="2"/>
</dbReference>
<dbReference type="PANTHER" id="PTHR36838:SF1">
    <property type="entry name" value="SLR1864 PROTEIN"/>
    <property type="match status" value="1"/>
</dbReference>
<keyword evidence="5 8" id="KW-0812">Transmembrane</keyword>
<evidence type="ECO:0000256" key="4">
    <source>
        <dbReference type="ARBA" id="ARBA00022475"/>
    </source>
</evidence>
<evidence type="ECO:0000256" key="7">
    <source>
        <dbReference type="ARBA" id="ARBA00023136"/>
    </source>
</evidence>
<dbReference type="EMBL" id="DWXZ01000021">
    <property type="protein sequence ID" value="HJB36700.1"/>
    <property type="molecule type" value="Genomic_DNA"/>
</dbReference>